<dbReference type="InterPro" id="IPR021778">
    <property type="entry name" value="Se/S_carrier-like"/>
</dbReference>
<sequence length="87" mass="9911">MSGQKDWYILFKNHTDAMSLFMALKEAGYTVKISPTPRQASVCCGVSLLVKSTEMEGVRNYMEEHAAAYEKIVELEKQIDATRDRFC</sequence>
<dbReference type="PATRIC" id="fig|861450.3.peg.674"/>
<dbReference type="eggNOG" id="ENOG503331A">
    <property type="taxonomic scope" value="Bacteria"/>
</dbReference>
<protein>
    <recommendedName>
        <fullName evidence="2">Putative Se/S carrier protein-like domain-containing protein</fullName>
    </recommendedName>
</protein>
<evidence type="ECO:0000256" key="1">
    <source>
        <dbReference type="SAM" id="Coils"/>
    </source>
</evidence>
<dbReference type="Proteomes" id="UP000005481">
    <property type="component" value="Unassembled WGS sequence"/>
</dbReference>
<dbReference type="HOGENOM" id="CLU_167443_1_1_9"/>
<accession>G9YGD8</accession>
<dbReference type="STRING" id="861450.HMPREF0080_00702"/>
<keyword evidence="1" id="KW-0175">Coiled coil</keyword>
<gene>
    <name evidence="3" type="ORF">HMPREF0080_00702</name>
</gene>
<dbReference type="AlphaFoldDB" id="G9YGD8"/>
<feature type="coiled-coil region" evidence="1">
    <location>
        <begin position="58"/>
        <end position="85"/>
    </location>
</feature>
<dbReference type="OrthoDB" id="362866at2"/>
<comment type="caution">
    <text evidence="3">The sequence shown here is derived from an EMBL/GenBank/DDBJ whole genome shotgun (WGS) entry which is preliminary data.</text>
</comment>
<organism evidence="3 4">
    <name type="scientific">Anaeroglobus geminatus F0357</name>
    <dbReference type="NCBI Taxonomy" id="861450"/>
    <lineage>
        <taxon>Bacteria</taxon>
        <taxon>Bacillati</taxon>
        <taxon>Bacillota</taxon>
        <taxon>Negativicutes</taxon>
        <taxon>Veillonellales</taxon>
        <taxon>Veillonellaceae</taxon>
        <taxon>Anaeroglobus</taxon>
    </lineage>
</organism>
<dbReference type="Pfam" id="PF11823">
    <property type="entry name" value="Se_S_carrier"/>
    <property type="match status" value="1"/>
</dbReference>
<proteinExistence type="predicted"/>
<name>G9YGD8_9FIRM</name>
<evidence type="ECO:0000313" key="3">
    <source>
        <dbReference type="EMBL" id="EHM42283.1"/>
    </source>
</evidence>
<dbReference type="EMBL" id="AGCJ01000022">
    <property type="protein sequence ID" value="EHM42283.1"/>
    <property type="molecule type" value="Genomic_DNA"/>
</dbReference>
<keyword evidence="4" id="KW-1185">Reference proteome</keyword>
<evidence type="ECO:0000313" key="4">
    <source>
        <dbReference type="Proteomes" id="UP000005481"/>
    </source>
</evidence>
<feature type="domain" description="Putative Se/S carrier protein-like" evidence="2">
    <location>
        <begin position="7"/>
        <end position="74"/>
    </location>
</feature>
<dbReference type="RefSeq" id="WP_006789692.1">
    <property type="nucleotide sequence ID" value="NZ_JH417574.1"/>
</dbReference>
<evidence type="ECO:0000259" key="2">
    <source>
        <dbReference type="Pfam" id="PF11823"/>
    </source>
</evidence>
<reference evidence="3 4" key="1">
    <citation type="submission" date="2011-08" db="EMBL/GenBank/DDBJ databases">
        <authorList>
            <person name="Weinstock G."/>
            <person name="Sodergren E."/>
            <person name="Clifton S."/>
            <person name="Fulton L."/>
            <person name="Fulton B."/>
            <person name="Courtney L."/>
            <person name="Fronick C."/>
            <person name="Harrison M."/>
            <person name="Strong C."/>
            <person name="Farmer C."/>
            <person name="Delahaunty K."/>
            <person name="Markovic C."/>
            <person name="Hall O."/>
            <person name="Minx P."/>
            <person name="Tomlinson C."/>
            <person name="Mitreva M."/>
            <person name="Hou S."/>
            <person name="Chen J."/>
            <person name="Wollam A."/>
            <person name="Pepin K.H."/>
            <person name="Johnson M."/>
            <person name="Bhonagiri V."/>
            <person name="Zhang X."/>
            <person name="Suruliraj S."/>
            <person name="Warren W."/>
            <person name="Chinwalla A."/>
            <person name="Mardis E.R."/>
            <person name="Wilson R.K."/>
        </authorList>
    </citation>
    <scope>NUCLEOTIDE SEQUENCE [LARGE SCALE GENOMIC DNA]</scope>
    <source>
        <strain evidence="3 4">F0357</strain>
    </source>
</reference>